<evidence type="ECO:0000256" key="3">
    <source>
        <dbReference type="ARBA" id="ARBA00023015"/>
    </source>
</evidence>
<feature type="compositionally biased region" description="Polar residues" evidence="6">
    <location>
        <begin position="358"/>
        <end position="374"/>
    </location>
</feature>
<dbReference type="OrthoDB" id="5599552at2759"/>
<evidence type="ECO:0000313" key="9">
    <source>
        <dbReference type="EMBL" id="WWC73761.1"/>
    </source>
</evidence>
<reference evidence="9" key="2">
    <citation type="submission" date="2013-07" db="EMBL/GenBank/DDBJ databases">
        <authorList>
            <consortium name="The Broad Institute Genome Sequencing Platform"/>
            <person name="Cuomo C."/>
            <person name="Litvintseva A."/>
            <person name="Chen Y."/>
            <person name="Heitman J."/>
            <person name="Sun S."/>
            <person name="Springer D."/>
            <person name="Dromer F."/>
            <person name="Young S.K."/>
            <person name="Zeng Q."/>
            <person name="Gargeya S."/>
            <person name="Fitzgerald M."/>
            <person name="Abouelleil A."/>
            <person name="Alvarado L."/>
            <person name="Berlin A.M."/>
            <person name="Chapman S.B."/>
            <person name="Dewar J."/>
            <person name="Goldberg J."/>
            <person name="Griggs A."/>
            <person name="Gujja S."/>
            <person name="Hansen M."/>
            <person name="Howarth C."/>
            <person name="Imamovic A."/>
            <person name="Larimer J."/>
            <person name="McCowan C."/>
            <person name="Murphy C."/>
            <person name="Pearson M."/>
            <person name="Priest M."/>
            <person name="Roberts A."/>
            <person name="Saif S."/>
            <person name="Shea T."/>
            <person name="Sykes S."/>
            <person name="Wortman J."/>
            <person name="Nusbaum C."/>
            <person name="Birren B."/>
        </authorList>
    </citation>
    <scope>NUCLEOTIDE SEQUENCE</scope>
    <source>
        <strain evidence="9">CBS 10737</strain>
    </source>
</reference>
<feature type="region of interest" description="Disordered" evidence="6">
    <location>
        <begin position="532"/>
        <end position="579"/>
    </location>
</feature>
<evidence type="ECO:0000256" key="6">
    <source>
        <dbReference type="SAM" id="MobiDB-lite"/>
    </source>
</evidence>
<dbReference type="InterPro" id="IPR037525">
    <property type="entry name" value="Velvet_dom"/>
</dbReference>
<dbReference type="InterPro" id="IPR021740">
    <property type="entry name" value="Velvet"/>
</dbReference>
<dbReference type="GO" id="GO:0030435">
    <property type="term" value="P:sporulation resulting in formation of a cellular spore"/>
    <property type="evidence" value="ECO:0007669"/>
    <property type="project" value="UniProtKB-KW"/>
</dbReference>
<evidence type="ECO:0000256" key="2">
    <source>
        <dbReference type="ARBA" id="ARBA00022969"/>
    </source>
</evidence>
<dbReference type="EMBL" id="CP144529">
    <property type="protein sequence ID" value="WWC73761.1"/>
    <property type="molecule type" value="Genomic_DNA"/>
</dbReference>
<feature type="compositionally biased region" description="Basic and acidic residues" evidence="6">
    <location>
        <begin position="569"/>
        <end position="579"/>
    </location>
</feature>
<evidence type="ECO:0000259" key="7">
    <source>
        <dbReference type="PROSITE" id="PS51821"/>
    </source>
</evidence>
<reference evidence="8" key="3">
    <citation type="submission" date="2016-07" db="EMBL/GenBank/DDBJ databases">
        <title>Evolution of pathogenesis and genome organization in the Tremellales.</title>
        <authorList>
            <person name="Cuomo C."/>
            <person name="Litvintseva A."/>
            <person name="Heitman J."/>
            <person name="Chen Y."/>
            <person name="Sun S."/>
            <person name="Springer D."/>
            <person name="Dromer F."/>
            <person name="Young S."/>
            <person name="Zeng Q."/>
            <person name="Chapman S."/>
            <person name="Gujja S."/>
            <person name="Saif S."/>
            <person name="Birren B."/>
        </authorList>
    </citation>
    <scope>NUCLEOTIDE SEQUENCE</scope>
    <source>
        <strain evidence="8">CBS 10737</strain>
    </source>
</reference>
<feature type="region of interest" description="Disordered" evidence="6">
    <location>
        <begin position="358"/>
        <end position="517"/>
    </location>
</feature>
<evidence type="ECO:0000313" key="8">
    <source>
        <dbReference type="EMBL" id="OCF48199.1"/>
    </source>
</evidence>
<organism evidence="8">
    <name type="scientific">Kwoniella pini CBS 10737</name>
    <dbReference type="NCBI Taxonomy" id="1296096"/>
    <lineage>
        <taxon>Eukaryota</taxon>
        <taxon>Fungi</taxon>
        <taxon>Dikarya</taxon>
        <taxon>Basidiomycota</taxon>
        <taxon>Agaricomycotina</taxon>
        <taxon>Tremellomycetes</taxon>
        <taxon>Tremellales</taxon>
        <taxon>Cryptococcaceae</taxon>
        <taxon>Kwoniella</taxon>
    </lineage>
</organism>
<dbReference type="Gene3D" id="2.60.40.3960">
    <property type="entry name" value="Velvet domain"/>
    <property type="match status" value="1"/>
</dbReference>
<feature type="compositionally biased region" description="Low complexity" evidence="6">
    <location>
        <begin position="407"/>
        <end position="435"/>
    </location>
</feature>
<dbReference type="GO" id="GO:0005634">
    <property type="term" value="C:nucleus"/>
    <property type="evidence" value="ECO:0007669"/>
    <property type="project" value="UniProtKB-SubCell"/>
</dbReference>
<keyword evidence="5" id="KW-0539">Nucleus</keyword>
<evidence type="ECO:0000256" key="4">
    <source>
        <dbReference type="ARBA" id="ARBA00023163"/>
    </source>
</evidence>
<feature type="domain" description="Velvet" evidence="7">
    <location>
        <begin position="16"/>
        <end position="205"/>
    </location>
</feature>
<dbReference type="AlphaFoldDB" id="A0A1B9HY46"/>
<keyword evidence="10" id="KW-1185">Reference proteome</keyword>
<dbReference type="PROSITE" id="PS51821">
    <property type="entry name" value="VELVET"/>
    <property type="match status" value="1"/>
</dbReference>
<dbReference type="Proteomes" id="UP000094020">
    <property type="component" value="Chromosome 11"/>
</dbReference>
<dbReference type="GeneID" id="30174436"/>
<keyword evidence="4" id="KW-0804">Transcription</keyword>
<dbReference type="Pfam" id="PF11754">
    <property type="entry name" value="Velvet"/>
    <property type="match status" value="2"/>
</dbReference>
<protein>
    <recommendedName>
        <fullName evidence="7">Velvet domain-containing protein</fullName>
    </recommendedName>
</protein>
<feature type="compositionally biased region" description="Polar residues" evidence="6">
    <location>
        <begin position="223"/>
        <end position="249"/>
    </location>
</feature>
<evidence type="ECO:0000313" key="10">
    <source>
        <dbReference type="Proteomes" id="UP000094020"/>
    </source>
</evidence>
<evidence type="ECO:0000256" key="5">
    <source>
        <dbReference type="ARBA" id="ARBA00023242"/>
    </source>
</evidence>
<dbReference type="EMBL" id="KI894014">
    <property type="protein sequence ID" value="OCF48199.1"/>
    <property type="molecule type" value="Genomic_DNA"/>
</dbReference>
<proteinExistence type="predicted"/>
<name>A0A1B9HY46_9TREE</name>
<dbReference type="InterPro" id="IPR038491">
    <property type="entry name" value="Velvet_dom_sf"/>
</dbReference>
<dbReference type="PANTHER" id="PTHR33572:SF18">
    <property type="entry name" value="SPORE DEVELOPMENT REGULATOR VOSA"/>
    <property type="match status" value="1"/>
</dbReference>
<comment type="subcellular location">
    <subcellularLocation>
        <location evidence="1">Nucleus</location>
    </subcellularLocation>
</comment>
<accession>A0A1B9HY46</accession>
<keyword evidence="3" id="KW-0805">Transcription regulation</keyword>
<reference evidence="9" key="4">
    <citation type="submission" date="2024-02" db="EMBL/GenBank/DDBJ databases">
        <title>Comparative genomics of Cryptococcus and Kwoniella reveals pathogenesis evolution and contrasting modes of karyotype evolution via chromosome fusion or intercentromeric recombination.</title>
        <authorList>
            <person name="Coelho M.A."/>
            <person name="David-Palma M."/>
            <person name="Shea T."/>
            <person name="Bowers K."/>
            <person name="McGinley-Smith S."/>
            <person name="Mohammad A.W."/>
            <person name="Gnirke A."/>
            <person name="Yurkov A.M."/>
            <person name="Nowrousian M."/>
            <person name="Sun S."/>
            <person name="Cuomo C.A."/>
            <person name="Heitman J."/>
        </authorList>
    </citation>
    <scope>NUCLEOTIDE SEQUENCE</scope>
    <source>
        <strain evidence="9">CBS 10737</strain>
    </source>
</reference>
<keyword evidence="2" id="KW-0749">Sporulation</keyword>
<feature type="region of interest" description="Disordered" evidence="6">
    <location>
        <begin position="206"/>
        <end position="318"/>
    </location>
</feature>
<feature type="compositionally biased region" description="Low complexity" evidence="6">
    <location>
        <begin position="267"/>
        <end position="278"/>
    </location>
</feature>
<dbReference type="PANTHER" id="PTHR33572">
    <property type="entry name" value="SPORE DEVELOPMENT REGULATOR VOSA"/>
    <property type="match status" value="1"/>
</dbReference>
<sequence length="579" mass="63289">MGTILDDRGKKLLRDLSKSTYTLSVKQQPERARLCSYKEENETIDRRPVDPPPVVELKSDEVPLERLVESSSFFIRATIVSATPIKIPFPDHGLPSVLEPYYQAVKTPTGADATTGEVVQTPEQLRLLDGKPGALCIFAKLSVRVPGVFRLMFTLYDTTDDGLVELARTISEPFEVFSPKLFKGMHESTALTRHLAAQGVKVKLRTDTSVGRQSISRKRTPAKSASGSNLSVDRPSTTNSSISPLNQGFPSTSSPATRRSPLDRSRSSSVQRASRQSALTSTSSLVWRPSMENKSYGQDPLDDYHQAAAPGPGPSTLKRRRFQDDGLIPSLMEINSKYNFTPAPPATDLAAFSLSRTSTVNSPNYHSTSRQPSPTLEYRRSPPNLSSQVSAYARAPLPENQSKKRSSSSSSVSNINSPFSLNSRSTQSSSSSIVPSPLPRMQTGLGDDGIPRLPLPSIFAPFNSPHTHPHSHSHSHSHHHGNAQSTAPFIPPSVDQVLDRHDNRSPASPVYTTSGYMPYGFRSSSSPHMVTTPGFYDGAGPPRSGSDGQESPYRRMDAASAGLPPVRPFEGEERYHDWR</sequence>
<dbReference type="KEGG" id="kpin:30174436"/>
<feature type="compositionally biased region" description="Low complexity" evidence="6">
    <location>
        <begin position="250"/>
        <end position="259"/>
    </location>
</feature>
<evidence type="ECO:0000256" key="1">
    <source>
        <dbReference type="ARBA" id="ARBA00004123"/>
    </source>
</evidence>
<feature type="compositionally biased region" description="Basic residues" evidence="6">
    <location>
        <begin position="467"/>
        <end position="481"/>
    </location>
</feature>
<gene>
    <name evidence="8" type="ORF">I206_06067</name>
    <name evidence="9" type="ORF">I206_107733</name>
</gene>
<dbReference type="RefSeq" id="XP_019009418.1">
    <property type="nucleotide sequence ID" value="XM_019157778.1"/>
</dbReference>
<reference evidence="8" key="1">
    <citation type="submission" date="2013-07" db="EMBL/GenBank/DDBJ databases">
        <title>The Genome Sequence of Cryptococcus pinus CBS10737.</title>
        <authorList>
            <consortium name="The Broad Institute Genome Sequencing Platform"/>
            <person name="Cuomo C."/>
            <person name="Litvintseva A."/>
            <person name="Chen Y."/>
            <person name="Heitman J."/>
            <person name="Sun S."/>
            <person name="Springer D."/>
            <person name="Dromer F."/>
            <person name="Young S.K."/>
            <person name="Zeng Q."/>
            <person name="Gargeya S."/>
            <person name="Fitzgerald M."/>
            <person name="Abouelleil A."/>
            <person name="Alvarado L."/>
            <person name="Berlin A.M."/>
            <person name="Chapman S.B."/>
            <person name="Dewar J."/>
            <person name="Goldberg J."/>
            <person name="Griggs A."/>
            <person name="Gujja S."/>
            <person name="Hansen M."/>
            <person name="Howarth C."/>
            <person name="Imamovic A."/>
            <person name="Larimer J."/>
            <person name="McCowan C."/>
            <person name="Murphy C."/>
            <person name="Pearson M."/>
            <person name="Priest M."/>
            <person name="Roberts A."/>
            <person name="Saif S."/>
            <person name="Shea T."/>
            <person name="Sykes S."/>
            <person name="Wortman J."/>
            <person name="Nusbaum C."/>
            <person name="Birren B."/>
        </authorList>
    </citation>
    <scope>NUCLEOTIDE SEQUENCE [LARGE SCALE GENOMIC DNA]</scope>
    <source>
        <strain evidence="8">CBS 10737</strain>
    </source>
</reference>